<dbReference type="Proteomes" id="UP000636800">
    <property type="component" value="Chromosome 11"/>
</dbReference>
<protein>
    <submittedName>
        <fullName evidence="1">Uncharacterized protein</fullName>
    </submittedName>
</protein>
<dbReference type="EMBL" id="JADCNL010000011">
    <property type="protein sequence ID" value="KAG0460587.1"/>
    <property type="molecule type" value="Genomic_DNA"/>
</dbReference>
<accession>A0A835Q354</accession>
<dbReference type="AlphaFoldDB" id="A0A835Q354"/>
<evidence type="ECO:0000313" key="2">
    <source>
        <dbReference type="Proteomes" id="UP000636800"/>
    </source>
</evidence>
<organism evidence="1 2">
    <name type="scientific">Vanilla planifolia</name>
    <name type="common">Vanilla</name>
    <dbReference type="NCBI Taxonomy" id="51239"/>
    <lineage>
        <taxon>Eukaryota</taxon>
        <taxon>Viridiplantae</taxon>
        <taxon>Streptophyta</taxon>
        <taxon>Embryophyta</taxon>
        <taxon>Tracheophyta</taxon>
        <taxon>Spermatophyta</taxon>
        <taxon>Magnoliopsida</taxon>
        <taxon>Liliopsida</taxon>
        <taxon>Asparagales</taxon>
        <taxon>Orchidaceae</taxon>
        <taxon>Vanilloideae</taxon>
        <taxon>Vanilleae</taxon>
        <taxon>Vanilla</taxon>
    </lineage>
</organism>
<dbReference type="OrthoDB" id="1875751at2759"/>
<comment type="caution">
    <text evidence="1">The sequence shown here is derived from an EMBL/GenBank/DDBJ whole genome shotgun (WGS) entry which is preliminary data.</text>
</comment>
<reference evidence="1 2" key="1">
    <citation type="journal article" date="2020" name="Nat. Food">
        <title>A phased Vanilla planifolia genome enables genetic improvement of flavour and production.</title>
        <authorList>
            <person name="Hasing T."/>
            <person name="Tang H."/>
            <person name="Brym M."/>
            <person name="Khazi F."/>
            <person name="Huang T."/>
            <person name="Chambers A.H."/>
        </authorList>
    </citation>
    <scope>NUCLEOTIDE SEQUENCE [LARGE SCALE GENOMIC DNA]</scope>
    <source>
        <tissue evidence="1">Leaf</tissue>
    </source>
</reference>
<gene>
    <name evidence="1" type="ORF">HPP92_020884</name>
</gene>
<keyword evidence="2" id="KW-1185">Reference proteome</keyword>
<evidence type="ECO:0000313" key="1">
    <source>
        <dbReference type="EMBL" id="KAG0460587.1"/>
    </source>
</evidence>
<sequence length="58" mass="6783">MDLNAFYWIEQWAENALVEFVGLSNITIANNSNTDDAHIKDKDTFMESNEWNLMNETK</sequence>
<proteinExistence type="predicted"/>
<name>A0A835Q354_VANPL</name>